<keyword evidence="8" id="KW-0812">Transmembrane</keyword>
<evidence type="ECO:0000256" key="2">
    <source>
        <dbReference type="ARBA" id="ARBA00022729"/>
    </source>
</evidence>
<dbReference type="AlphaFoldDB" id="A0AAV2S0Z2"/>
<feature type="compositionally biased region" description="Polar residues" evidence="7">
    <location>
        <begin position="325"/>
        <end position="346"/>
    </location>
</feature>
<dbReference type="GO" id="GO:0016318">
    <property type="term" value="P:ommatidial rotation"/>
    <property type="evidence" value="ECO:0007669"/>
    <property type="project" value="UniProtKB-ARBA"/>
</dbReference>
<gene>
    <name evidence="10" type="ORF">MNOR_LOCUS31017</name>
</gene>
<sequence length="401" mass="43580">ILRDSSSRSLHYSMSLGLIGCLDQIRFDGTELPISVTSSSTGTAVLKRLANVELKCPDMLGKPGVCSSYPCLNGGTCSESSSGGFLCSCAQRFSGSQCQIDTAPCSLNPCLNGGTCIVDGNTYNCKCPSKLSGKRCEYGVYCNPNPCKNSGVCEEGSNRPLCKCQHFTGTLCDEDIDECTQNPCLNGGTCLNFYGGFKCFCNKNSTGDLCAEPIRKPSSSIQITLADLLCTLAVFLAFVIAFIVLIVWKRRRWKQKQTLQNNRIKLTDFHVKNDLKSSDTPKRNSKICNVEADQVPPVSTRPASYTPSGGDSALLQTLKQLADLSSQGQKPTELNTLNKSLNISPTEPTPPDTFHKPWDLYINLNDSFVQNKAVACEAPSRVTREQNFSPNTPSDFSEESS</sequence>
<proteinExistence type="predicted"/>
<keyword evidence="1 6" id="KW-0245">EGF-like domain</keyword>
<keyword evidence="5" id="KW-0325">Glycoprotein</keyword>
<dbReference type="Gene3D" id="2.10.25.10">
    <property type="entry name" value="Laminin"/>
    <property type="match status" value="4"/>
</dbReference>
<keyword evidence="8" id="KW-0472">Membrane</keyword>
<name>A0AAV2S0Z2_MEGNR</name>
<evidence type="ECO:0000256" key="3">
    <source>
        <dbReference type="ARBA" id="ARBA00022737"/>
    </source>
</evidence>
<accession>A0AAV2S0Z2</accession>
<evidence type="ECO:0000256" key="1">
    <source>
        <dbReference type="ARBA" id="ARBA00022536"/>
    </source>
</evidence>
<feature type="transmembrane region" description="Helical" evidence="8">
    <location>
        <begin position="225"/>
        <end position="248"/>
    </location>
</feature>
<dbReference type="InterPro" id="IPR018097">
    <property type="entry name" value="EGF_Ca-bd_CS"/>
</dbReference>
<feature type="disulfide bond" evidence="6">
    <location>
        <begin position="201"/>
        <end position="210"/>
    </location>
</feature>
<feature type="domain" description="EGF-like" evidence="9">
    <location>
        <begin position="138"/>
        <end position="173"/>
    </location>
</feature>
<evidence type="ECO:0000256" key="4">
    <source>
        <dbReference type="ARBA" id="ARBA00023157"/>
    </source>
</evidence>
<dbReference type="GO" id="GO:0048056">
    <property type="term" value="P:R3/R4 cell differentiation"/>
    <property type="evidence" value="ECO:0007669"/>
    <property type="project" value="UniProtKB-ARBA"/>
</dbReference>
<dbReference type="PROSITE" id="PS00022">
    <property type="entry name" value="EGF_1"/>
    <property type="match status" value="3"/>
</dbReference>
<dbReference type="Proteomes" id="UP001497623">
    <property type="component" value="Unassembled WGS sequence"/>
</dbReference>
<reference evidence="10 11" key="1">
    <citation type="submission" date="2024-05" db="EMBL/GenBank/DDBJ databases">
        <authorList>
            <person name="Wallberg A."/>
        </authorList>
    </citation>
    <scope>NUCLEOTIDE SEQUENCE [LARGE SCALE GENOMIC DNA]</scope>
</reference>
<dbReference type="PANTHER" id="PTHR24049">
    <property type="entry name" value="CRUMBS FAMILY MEMBER"/>
    <property type="match status" value="1"/>
</dbReference>
<protein>
    <recommendedName>
        <fullName evidence="9">EGF-like domain-containing protein</fullName>
    </recommendedName>
</protein>
<evidence type="ECO:0000313" key="11">
    <source>
        <dbReference type="Proteomes" id="UP001497623"/>
    </source>
</evidence>
<evidence type="ECO:0000256" key="8">
    <source>
        <dbReference type="SAM" id="Phobius"/>
    </source>
</evidence>
<dbReference type="SMART" id="SM00179">
    <property type="entry name" value="EGF_CA"/>
    <property type="match status" value="3"/>
</dbReference>
<evidence type="ECO:0000259" key="9">
    <source>
        <dbReference type="PROSITE" id="PS50026"/>
    </source>
</evidence>
<dbReference type="EMBL" id="CAXKWB010039065">
    <property type="protein sequence ID" value="CAL4152664.1"/>
    <property type="molecule type" value="Genomic_DNA"/>
</dbReference>
<dbReference type="PROSITE" id="PS01187">
    <property type="entry name" value="EGF_CA"/>
    <property type="match status" value="1"/>
</dbReference>
<feature type="domain" description="EGF-like" evidence="9">
    <location>
        <begin position="175"/>
        <end position="211"/>
    </location>
</feature>
<feature type="disulfide bond" evidence="6">
    <location>
        <begin position="89"/>
        <end position="98"/>
    </location>
</feature>
<dbReference type="GO" id="GO:0005509">
    <property type="term" value="F:calcium ion binding"/>
    <property type="evidence" value="ECO:0007669"/>
    <property type="project" value="InterPro"/>
</dbReference>
<dbReference type="CDD" id="cd00054">
    <property type="entry name" value="EGF_CA"/>
    <property type="match status" value="3"/>
</dbReference>
<dbReference type="PROSITE" id="PS00010">
    <property type="entry name" value="ASX_HYDROXYL"/>
    <property type="match status" value="1"/>
</dbReference>
<dbReference type="GO" id="GO:0050769">
    <property type="term" value="P:positive regulation of neurogenesis"/>
    <property type="evidence" value="ECO:0007669"/>
    <property type="project" value="UniProtKB-ARBA"/>
</dbReference>
<feature type="region of interest" description="Disordered" evidence="7">
    <location>
        <begin position="379"/>
        <end position="401"/>
    </location>
</feature>
<organism evidence="10 11">
    <name type="scientific">Meganyctiphanes norvegica</name>
    <name type="common">Northern krill</name>
    <name type="synonym">Thysanopoda norvegica</name>
    <dbReference type="NCBI Taxonomy" id="48144"/>
    <lineage>
        <taxon>Eukaryota</taxon>
        <taxon>Metazoa</taxon>
        <taxon>Ecdysozoa</taxon>
        <taxon>Arthropoda</taxon>
        <taxon>Crustacea</taxon>
        <taxon>Multicrustacea</taxon>
        <taxon>Malacostraca</taxon>
        <taxon>Eumalacostraca</taxon>
        <taxon>Eucarida</taxon>
        <taxon>Euphausiacea</taxon>
        <taxon>Euphausiidae</taxon>
        <taxon>Meganyctiphanes</taxon>
    </lineage>
</organism>
<dbReference type="InterPro" id="IPR051022">
    <property type="entry name" value="Notch_Cell-Fate_Det"/>
</dbReference>
<evidence type="ECO:0000256" key="6">
    <source>
        <dbReference type="PROSITE-ProRule" id="PRU00076"/>
    </source>
</evidence>
<comment type="caution">
    <text evidence="6">Lacks conserved residue(s) required for the propagation of feature annotation.</text>
</comment>
<feature type="domain" description="EGF-like" evidence="9">
    <location>
        <begin position="101"/>
        <end position="137"/>
    </location>
</feature>
<dbReference type="Pfam" id="PF00008">
    <property type="entry name" value="EGF"/>
    <property type="match status" value="3"/>
</dbReference>
<evidence type="ECO:0000256" key="7">
    <source>
        <dbReference type="SAM" id="MobiDB-lite"/>
    </source>
</evidence>
<dbReference type="InterPro" id="IPR000152">
    <property type="entry name" value="EGF-type_Asp/Asn_hydroxyl_site"/>
</dbReference>
<feature type="non-terminal residue" evidence="10">
    <location>
        <position position="401"/>
    </location>
</feature>
<feature type="compositionally biased region" description="Polar residues" evidence="7">
    <location>
        <begin position="385"/>
        <end position="395"/>
    </location>
</feature>
<feature type="region of interest" description="Disordered" evidence="7">
    <location>
        <begin position="325"/>
        <end position="352"/>
    </location>
</feature>
<feature type="non-terminal residue" evidence="10">
    <location>
        <position position="1"/>
    </location>
</feature>
<dbReference type="SUPFAM" id="SSF57196">
    <property type="entry name" value="EGF/Laminin"/>
    <property type="match status" value="4"/>
</dbReference>
<dbReference type="InterPro" id="IPR000742">
    <property type="entry name" value="EGF"/>
</dbReference>
<keyword evidence="8" id="KW-1133">Transmembrane helix</keyword>
<keyword evidence="11" id="KW-1185">Reference proteome</keyword>
<dbReference type="SMART" id="SM00181">
    <property type="entry name" value="EGF"/>
    <property type="match status" value="4"/>
</dbReference>
<dbReference type="InterPro" id="IPR001881">
    <property type="entry name" value="EGF-like_Ca-bd_dom"/>
</dbReference>
<dbReference type="FunFam" id="2.10.25.10:FF:000057">
    <property type="entry name" value="protocadherin Fat 1 isoform X2"/>
    <property type="match status" value="1"/>
</dbReference>
<keyword evidence="3" id="KW-0677">Repeat</keyword>
<feature type="domain" description="EGF-like" evidence="9">
    <location>
        <begin position="62"/>
        <end position="99"/>
    </location>
</feature>
<keyword evidence="2" id="KW-0732">Signal</keyword>
<dbReference type="FunFam" id="2.10.25.10:FF:000012">
    <property type="entry name" value="Delta-like protein"/>
    <property type="match status" value="1"/>
</dbReference>
<comment type="caution">
    <text evidence="10">The sequence shown here is derived from an EMBL/GenBank/DDBJ whole genome shotgun (WGS) entry which is preliminary data.</text>
</comment>
<evidence type="ECO:0000313" key="10">
    <source>
        <dbReference type="EMBL" id="CAL4152664.1"/>
    </source>
</evidence>
<dbReference type="FunFam" id="2.10.25.10:FF:000125">
    <property type="entry name" value="Neurogenic locus notch protein-like"/>
    <property type="match status" value="1"/>
</dbReference>
<keyword evidence="4 6" id="KW-1015">Disulfide bond</keyword>
<dbReference type="PROSITE" id="PS50026">
    <property type="entry name" value="EGF_3"/>
    <property type="match status" value="4"/>
</dbReference>
<feature type="disulfide bond" evidence="6">
    <location>
        <begin position="127"/>
        <end position="136"/>
    </location>
</feature>
<evidence type="ECO:0000256" key="5">
    <source>
        <dbReference type="ARBA" id="ARBA00023180"/>
    </source>
</evidence>